<dbReference type="RefSeq" id="WP_015762324.1">
    <property type="nucleotide sequence ID" value="NZ_CP039375.1"/>
</dbReference>
<evidence type="ECO:0000313" key="8">
    <source>
        <dbReference type="Proteomes" id="UP000297053"/>
    </source>
</evidence>
<reference evidence="7 8" key="1">
    <citation type="submission" date="2019-04" db="EMBL/GenBank/DDBJ databases">
        <title>Complete genome sequence of Arthrobacter sp. ZXY-2 associated with effective atrazine degradation and salt adaptation.</title>
        <authorList>
            <person name="Zhao X."/>
        </authorList>
    </citation>
    <scope>NUCLEOTIDE SEQUENCE [LARGE SCALE GENOMIC DNA]</scope>
    <source>
        <strain evidence="8">ZP60</strain>
    </source>
</reference>
<sequence>MSALLGFSLKAVYGVFFLVAALACLGSLARARTVDDRDTRYGLIGLLLTSGLWALTYLGIIYSPTTALKVAWYTAGLVVGFGTVFAWLYFCSAYTDRTYHEARSMQLVGLGLYALVVGIKLTNPIHERYFTAQMVQEPFTHLAIQHGTVHWLATGLAYVLAAVGLFMLFEAFANAGYDTRSLGGLTALTVLPIALDLVAFESTALIDIIYAPLGVAAFAVGVLFFARDRFLAIQLTGDIPEPVVFLDEDDRIREYNDAAARLFPTLSGTRGRSVTAALPVGQELSGQEIVAVEGDETRYFLVNASPLTSVQSNICRMLVFVDVTRLERQRQELERHNEQLEDFSAGIRHELLNSLQVVGGQVSAAGTALESGNVGQARETLSTVSRRAREMETVVDGLSTLARHGRTVDELALIRLDEVVADARDAAQPDGVAVDGPPATTIEADRTRLHELFVSIFRFLSHNGGTDGRVAIRPDGFVVETDWVPPEELADDELFEYSGGLTDTKTGLALPKVRTLVRVQGWEVALERTGEGSRIVVSGARVREDVSPSS</sequence>
<dbReference type="EMBL" id="CP039375">
    <property type="protein sequence ID" value="QCD65942.1"/>
    <property type="molecule type" value="Genomic_DNA"/>
</dbReference>
<dbReference type="EC" id="2.7.13.3" evidence="2"/>
<proteinExistence type="predicted"/>
<keyword evidence="3" id="KW-0808">Transferase</keyword>
<keyword evidence="5" id="KW-0812">Transmembrane</keyword>
<dbReference type="GO" id="GO:0007234">
    <property type="term" value="P:osmosensory signaling via phosphorelay pathway"/>
    <property type="evidence" value="ECO:0007669"/>
    <property type="project" value="TreeGrafter"/>
</dbReference>
<dbReference type="InterPro" id="IPR035965">
    <property type="entry name" value="PAS-like_dom_sf"/>
</dbReference>
<feature type="transmembrane region" description="Helical" evidence="5">
    <location>
        <begin position="149"/>
        <end position="169"/>
    </location>
</feature>
<feature type="transmembrane region" description="Helical" evidence="5">
    <location>
        <begin position="102"/>
        <end position="121"/>
    </location>
</feature>
<dbReference type="InterPro" id="IPR003661">
    <property type="entry name" value="HisK_dim/P_dom"/>
</dbReference>
<dbReference type="SUPFAM" id="SSF47384">
    <property type="entry name" value="Homodimeric domain of signal transducing histidine kinase"/>
    <property type="match status" value="1"/>
</dbReference>
<feature type="transmembrane region" description="Helical" evidence="5">
    <location>
        <begin position="206"/>
        <end position="226"/>
    </location>
</feature>
<keyword evidence="4 7" id="KW-0418">Kinase</keyword>
<evidence type="ECO:0000256" key="1">
    <source>
        <dbReference type="ARBA" id="ARBA00000085"/>
    </source>
</evidence>
<protein>
    <recommendedName>
        <fullName evidence="2">histidine kinase</fullName>
        <ecNumber evidence="2">2.7.13.3</ecNumber>
    </recommendedName>
</protein>
<evidence type="ECO:0000256" key="5">
    <source>
        <dbReference type="SAM" id="Phobius"/>
    </source>
</evidence>
<feature type="transmembrane region" description="Helical" evidence="5">
    <location>
        <begin position="12"/>
        <end position="29"/>
    </location>
</feature>
<dbReference type="PANTHER" id="PTHR42878:SF15">
    <property type="entry name" value="BACTERIOPHYTOCHROME"/>
    <property type="match status" value="1"/>
</dbReference>
<dbReference type="GeneID" id="42179259"/>
<dbReference type="GO" id="GO:0000155">
    <property type="term" value="F:phosphorelay sensor kinase activity"/>
    <property type="evidence" value="ECO:0007669"/>
    <property type="project" value="InterPro"/>
</dbReference>
<dbReference type="Proteomes" id="UP000297053">
    <property type="component" value="Chromosome"/>
</dbReference>
<evidence type="ECO:0000259" key="6">
    <source>
        <dbReference type="SMART" id="SM00388"/>
    </source>
</evidence>
<dbReference type="InterPro" id="IPR050351">
    <property type="entry name" value="BphY/WalK/GraS-like"/>
</dbReference>
<dbReference type="SMART" id="SM00388">
    <property type="entry name" value="HisKA"/>
    <property type="match status" value="1"/>
</dbReference>
<dbReference type="GO" id="GO:0030295">
    <property type="term" value="F:protein kinase activator activity"/>
    <property type="evidence" value="ECO:0007669"/>
    <property type="project" value="TreeGrafter"/>
</dbReference>
<dbReference type="InterPro" id="IPR036097">
    <property type="entry name" value="HisK_dim/P_sf"/>
</dbReference>
<gene>
    <name evidence="7" type="ORF">E5139_09945</name>
</gene>
<feature type="transmembrane region" description="Helical" evidence="5">
    <location>
        <begin position="41"/>
        <end position="64"/>
    </location>
</feature>
<evidence type="ECO:0000256" key="4">
    <source>
        <dbReference type="ARBA" id="ARBA00022777"/>
    </source>
</evidence>
<dbReference type="GO" id="GO:0000156">
    <property type="term" value="F:phosphorelay response regulator activity"/>
    <property type="evidence" value="ECO:0007669"/>
    <property type="project" value="TreeGrafter"/>
</dbReference>
<dbReference type="Gene3D" id="1.10.287.130">
    <property type="match status" value="1"/>
</dbReference>
<name>A0A4D6KF44_9EURY</name>
<evidence type="ECO:0000313" key="7">
    <source>
        <dbReference type="EMBL" id="QCD65942.1"/>
    </source>
</evidence>
<keyword evidence="5" id="KW-1133">Transmembrane helix</keyword>
<reference evidence="7 8" key="2">
    <citation type="submission" date="2019-04" db="EMBL/GenBank/DDBJ databases">
        <authorList>
            <person name="Yang S."/>
            <person name="Wei W."/>
        </authorList>
    </citation>
    <scope>NUCLEOTIDE SEQUENCE [LARGE SCALE GENOMIC DNA]</scope>
    <source>
        <strain evidence="8">ZP60</strain>
    </source>
</reference>
<feature type="transmembrane region" description="Helical" evidence="5">
    <location>
        <begin position="181"/>
        <end position="200"/>
    </location>
</feature>
<organism evidence="7 8">
    <name type="scientific">Halomicrobium mukohataei</name>
    <dbReference type="NCBI Taxonomy" id="57705"/>
    <lineage>
        <taxon>Archaea</taxon>
        <taxon>Methanobacteriati</taxon>
        <taxon>Methanobacteriota</taxon>
        <taxon>Stenosarchaea group</taxon>
        <taxon>Halobacteria</taxon>
        <taxon>Halobacteriales</taxon>
        <taxon>Haloarculaceae</taxon>
        <taxon>Halomicrobium</taxon>
    </lineage>
</organism>
<dbReference type="OMA" id="INHEPLG"/>
<accession>A0A4D6KF44</accession>
<dbReference type="KEGG" id="halz:E5139_09945"/>
<feature type="domain" description="Signal transduction histidine kinase dimerisation/phosphoacceptor" evidence="6">
    <location>
        <begin position="339"/>
        <end position="407"/>
    </location>
</feature>
<evidence type="ECO:0000256" key="3">
    <source>
        <dbReference type="ARBA" id="ARBA00022679"/>
    </source>
</evidence>
<dbReference type="AlphaFoldDB" id="A0A4D6KF44"/>
<evidence type="ECO:0000256" key="2">
    <source>
        <dbReference type="ARBA" id="ARBA00012438"/>
    </source>
</evidence>
<dbReference type="Pfam" id="PF16927">
    <property type="entry name" value="HisKA_7TM"/>
    <property type="match status" value="1"/>
</dbReference>
<dbReference type="InterPro" id="IPR031621">
    <property type="entry name" value="HisKA_7TM"/>
</dbReference>
<dbReference type="PANTHER" id="PTHR42878">
    <property type="entry name" value="TWO-COMPONENT HISTIDINE KINASE"/>
    <property type="match status" value="1"/>
</dbReference>
<feature type="transmembrane region" description="Helical" evidence="5">
    <location>
        <begin position="70"/>
        <end position="90"/>
    </location>
</feature>
<comment type="catalytic activity">
    <reaction evidence="1">
        <text>ATP + protein L-histidine = ADP + protein N-phospho-L-histidine.</text>
        <dbReference type="EC" id="2.7.13.3"/>
    </reaction>
</comment>
<keyword evidence="5" id="KW-0472">Membrane</keyword>
<dbReference type="SUPFAM" id="SSF55785">
    <property type="entry name" value="PYP-like sensor domain (PAS domain)"/>
    <property type="match status" value="1"/>
</dbReference>